<dbReference type="SUPFAM" id="SSF54791">
    <property type="entry name" value="Eukaryotic type KH-domain (KH-domain type I)"/>
    <property type="match status" value="2"/>
</dbReference>
<dbReference type="GO" id="GO:0003723">
    <property type="term" value="F:RNA binding"/>
    <property type="evidence" value="ECO:0007669"/>
    <property type="project" value="UniProtKB-UniRule"/>
</dbReference>
<accession>A0A835UJP9</accession>
<dbReference type="OrthoDB" id="415315at2759"/>
<dbReference type="Proteomes" id="UP000636800">
    <property type="component" value="Chromosome 10"/>
</dbReference>
<dbReference type="Gene3D" id="3.30.1370.10">
    <property type="entry name" value="K Homology domain, type 1"/>
    <property type="match status" value="2"/>
</dbReference>
<evidence type="ECO:0000256" key="1">
    <source>
        <dbReference type="PROSITE-ProRule" id="PRU00117"/>
    </source>
</evidence>
<dbReference type="InterPro" id="IPR004088">
    <property type="entry name" value="KH_dom_type_1"/>
</dbReference>
<keyword evidence="4" id="KW-1185">Reference proteome</keyword>
<gene>
    <name evidence="3" type="ORF">HPP92_020012</name>
</gene>
<evidence type="ECO:0000313" key="4">
    <source>
        <dbReference type="Proteomes" id="UP000636800"/>
    </source>
</evidence>
<dbReference type="InterPro" id="IPR036612">
    <property type="entry name" value="KH_dom_type_1_sf"/>
</dbReference>
<dbReference type="Pfam" id="PF00013">
    <property type="entry name" value="KH_1"/>
    <property type="match status" value="2"/>
</dbReference>
<name>A0A835UJP9_VANPL</name>
<dbReference type="PROSITE" id="PS50084">
    <property type="entry name" value="KH_TYPE_1"/>
    <property type="match status" value="2"/>
</dbReference>
<comment type="caution">
    <text evidence="3">The sequence shown here is derived from an EMBL/GenBank/DDBJ whole genome shotgun (WGS) entry which is preliminary data.</text>
</comment>
<proteinExistence type="predicted"/>
<evidence type="ECO:0000259" key="2">
    <source>
        <dbReference type="Pfam" id="PF00013"/>
    </source>
</evidence>
<feature type="domain" description="K Homology" evidence="2">
    <location>
        <begin position="21"/>
        <end position="53"/>
    </location>
</feature>
<reference evidence="3 4" key="1">
    <citation type="journal article" date="2020" name="Nat. Food">
        <title>A phased Vanilla planifolia genome enables genetic improvement of flavour and production.</title>
        <authorList>
            <person name="Hasing T."/>
            <person name="Tang H."/>
            <person name="Brym M."/>
            <person name="Khazi F."/>
            <person name="Huang T."/>
            <person name="Chambers A.H."/>
        </authorList>
    </citation>
    <scope>NUCLEOTIDE SEQUENCE [LARGE SCALE GENOMIC DNA]</scope>
    <source>
        <tissue evidence="3">Leaf</tissue>
    </source>
</reference>
<dbReference type="EMBL" id="JADCNL010000010">
    <property type="protein sequence ID" value="KAG0463943.1"/>
    <property type="molecule type" value="Genomic_DNA"/>
</dbReference>
<evidence type="ECO:0000313" key="3">
    <source>
        <dbReference type="EMBL" id="KAG0463943.1"/>
    </source>
</evidence>
<sequence>MALCKSQGRLLFRQVLTRRGLVKVNRVDVIIGKSGENIKYLQVQSGARIEVNRAEQLINDVLTAARSANAGGSGFISAQAFTNTPTCDDSKVGLIIGKGGEKIKSMQTISGACVQTSTARPLKQEKINVP</sequence>
<protein>
    <recommendedName>
        <fullName evidence="2">K Homology domain-containing protein</fullName>
    </recommendedName>
</protein>
<feature type="domain" description="K Homology" evidence="2">
    <location>
        <begin position="87"/>
        <end position="116"/>
    </location>
</feature>
<keyword evidence="1" id="KW-0694">RNA-binding</keyword>
<organism evidence="3 4">
    <name type="scientific">Vanilla planifolia</name>
    <name type="common">Vanilla</name>
    <dbReference type="NCBI Taxonomy" id="51239"/>
    <lineage>
        <taxon>Eukaryota</taxon>
        <taxon>Viridiplantae</taxon>
        <taxon>Streptophyta</taxon>
        <taxon>Embryophyta</taxon>
        <taxon>Tracheophyta</taxon>
        <taxon>Spermatophyta</taxon>
        <taxon>Magnoliopsida</taxon>
        <taxon>Liliopsida</taxon>
        <taxon>Asparagales</taxon>
        <taxon>Orchidaceae</taxon>
        <taxon>Vanilloideae</taxon>
        <taxon>Vanilleae</taxon>
        <taxon>Vanilla</taxon>
    </lineage>
</organism>
<dbReference type="PANTHER" id="PTHR10288">
    <property type="entry name" value="KH DOMAIN CONTAINING RNA BINDING PROTEIN"/>
    <property type="match status" value="1"/>
</dbReference>
<dbReference type="AlphaFoldDB" id="A0A835UJP9"/>